<evidence type="ECO:0000256" key="1">
    <source>
        <dbReference type="SAM" id="Phobius"/>
    </source>
</evidence>
<name>A0A1J5SBY5_9ZZZZ</name>
<proteinExistence type="predicted"/>
<keyword evidence="1" id="KW-0472">Membrane</keyword>
<organism evidence="2">
    <name type="scientific">mine drainage metagenome</name>
    <dbReference type="NCBI Taxonomy" id="410659"/>
    <lineage>
        <taxon>unclassified sequences</taxon>
        <taxon>metagenomes</taxon>
        <taxon>ecological metagenomes</taxon>
    </lineage>
</organism>
<sequence>MKQKRNYLQIFTLIALAMVFSMPAHAGLDTAINGASSFVVSLMKLLNLCLGFLGAWFAGSGIMNWKKSSSEQGGHQMGFKEIVVPVIAGIILLGFSSFIAMTSSTFGFVSTTASNLG</sequence>
<feature type="transmembrane region" description="Helical" evidence="1">
    <location>
        <begin position="42"/>
        <end position="62"/>
    </location>
</feature>
<gene>
    <name evidence="2" type="ORF">GALL_118140</name>
</gene>
<protein>
    <submittedName>
        <fullName evidence="2">Uncharacterized protein</fullName>
    </submittedName>
</protein>
<comment type="caution">
    <text evidence="2">The sequence shown here is derived from an EMBL/GenBank/DDBJ whole genome shotgun (WGS) entry which is preliminary data.</text>
</comment>
<reference evidence="2" key="1">
    <citation type="submission" date="2016-10" db="EMBL/GenBank/DDBJ databases">
        <title>Sequence of Gallionella enrichment culture.</title>
        <authorList>
            <person name="Poehlein A."/>
            <person name="Muehling M."/>
            <person name="Daniel R."/>
        </authorList>
    </citation>
    <scope>NUCLEOTIDE SEQUENCE</scope>
</reference>
<accession>A0A1J5SBY5</accession>
<evidence type="ECO:0000313" key="2">
    <source>
        <dbReference type="EMBL" id="OIR06017.1"/>
    </source>
</evidence>
<keyword evidence="1" id="KW-1133">Transmembrane helix</keyword>
<dbReference type="EMBL" id="MLJW01000046">
    <property type="protein sequence ID" value="OIR06017.1"/>
    <property type="molecule type" value="Genomic_DNA"/>
</dbReference>
<keyword evidence="1" id="KW-0812">Transmembrane</keyword>
<dbReference type="AlphaFoldDB" id="A0A1J5SBY5"/>
<feature type="transmembrane region" description="Helical" evidence="1">
    <location>
        <begin position="82"/>
        <end position="101"/>
    </location>
</feature>